<evidence type="ECO:0000313" key="1">
    <source>
        <dbReference type="EMBL" id="KAJ0180742.1"/>
    </source>
</evidence>
<keyword evidence="2" id="KW-1185">Reference proteome</keyword>
<comment type="caution">
    <text evidence="1">The sequence shown here is derived from an EMBL/GenBank/DDBJ whole genome shotgun (WGS) entry which is preliminary data.</text>
</comment>
<gene>
    <name evidence="1" type="ORF">K1T71_004146</name>
</gene>
<reference evidence="1 2" key="1">
    <citation type="journal article" date="2021" name="Front. Genet.">
        <title>Chromosome-Level Genome Assembly Reveals Significant Gene Expansion in the Toll and IMD Signaling Pathways of Dendrolimus kikuchii.</title>
        <authorList>
            <person name="Zhou J."/>
            <person name="Wu P."/>
            <person name="Xiong Z."/>
            <person name="Liu N."/>
            <person name="Zhao N."/>
            <person name="Ji M."/>
            <person name="Qiu Y."/>
            <person name="Yang B."/>
        </authorList>
    </citation>
    <scope>NUCLEOTIDE SEQUENCE [LARGE SCALE GENOMIC DNA]</scope>
    <source>
        <strain evidence="1">Ann1</strain>
    </source>
</reference>
<proteinExistence type="predicted"/>
<organism evidence="1 2">
    <name type="scientific">Dendrolimus kikuchii</name>
    <dbReference type="NCBI Taxonomy" id="765133"/>
    <lineage>
        <taxon>Eukaryota</taxon>
        <taxon>Metazoa</taxon>
        <taxon>Ecdysozoa</taxon>
        <taxon>Arthropoda</taxon>
        <taxon>Hexapoda</taxon>
        <taxon>Insecta</taxon>
        <taxon>Pterygota</taxon>
        <taxon>Neoptera</taxon>
        <taxon>Endopterygota</taxon>
        <taxon>Lepidoptera</taxon>
        <taxon>Glossata</taxon>
        <taxon>Ditrysia</taxon>
        <taxon>Bombycoidea</taxon>
        <taxon>Lasiocampidae</taxon>
        <taxon>Dendrolimus</taxon>
    </lineage>
</organism>
<sequence>MEFVLVLITVVLCAVLLLKLVYSLRLALSWRVNCWFCNSNFWVKYAHRNSWTCPKCEQYNGFTRDGDYNKPIILNNDQTKKTPKVFQKTPPKNGLCKMCNINQQLKVTQLANFVPMNENHFEEEIESYRLQLEKAYKLCSPCKNVLQSKLHKEKENLLGRKLLESRSPDRKPNKQGKQNGKLKNIINNISMFIALILIVLVSFEFYKNIKKNVHLHNTLLNIKEIITGLLERVYSIVKMKITMTFPALENIYEINNVFYMSKMPNAFKDIGRVFMNFEHKNIVAQKVLGGFVCLVQIIGNIYNVNSMRYTIAIDLLWSVFVITSVAHRSVTVDAVFISFIKMTSALTILLVYKSMKSGISDKKTLVVKTSPKRTKNFSNTSMNAFMDDDDSISLDTDDDVSLSKFGVRNFSESSNETVSPLNGSLINGRTFTPRSDSVWTKPKLNSTFCVNTVLTKSPISVSDSVFVKPSFNKYQKLVKSDSDSELDESISSLCIGSPNKNKKKTNSIFSLRKFTASPNFVTPMPTTRPRPLISPSKLGHSASWVAGGYWGSEGERHIFNIDGSRSSSQSSGFESQTSSMNQRNVFSHPPSREESICSEPMVLDHFSNMNNMGFQPKQNFAKMNSPVFLQMRNNGHVQIPQPRFPQQMGGNVQNNFLQPQYVQKNMFKAPSGSGLIKLPPANSFDSR</sequence>
<protein>
    <submittedName>
        <fullName evidence="1">Uncharacterized protein</fullName>
    </submittedName>
</protein>
<accession>A0ACC1DBG2</accession>
<name>A0ACC1DBG2_9NEOP</name>
<dbReference type="EMBL" id="CM034392">
    <property type="protein sequence ID" value="KAJ0180742.1"/>
    <property type="molecule type" value="Genomic_DNA"/>
</dbReference>
<evidence type="ECO:0000313" key="2">
    <source>
        <dbReference type="Proteomes" id="UP000824533"/>
    </source>
</evidence>
<dbReference type="Proteomes" id="UP000824533">
    <property type="component" value="Linkage Group LG06"/>
</dbReference>